<dbReference type="FunFam" id="2.120.10.30:FF:000241">
    <property type="entry name" value="Low-density lipoprotein receptor-related protein 6"/>
    <property type="match status" value="1"/>
</dbReference>
<evidence type="ECO:0000256" key="6">
    <source>
        <dbReference type="ARBA" id="ARBA00022737"/>
    </source>
</evidence>
<dbReference type="PROSITE" id="PS51220">
    <property type="entry name" value="NIDO"/>
    <property type="match status" value="1"/>
</dbReference>
<dbReference type="SUPFAM" id="SSF57184">
    <property type="entry name" value="Growth factor receptor domain"/>
    <property type="match status" value="2"/>
</dbReference>
<feature type="domain" description="EGF-like" evidence="16">
    <location>
        <begin position="545"/>
        <end position="583"/>
    </location>
</feature>
<evidence type="ECO:0000259" key="17">
    <source>
        <dbReference type="PROSITE" id="PS50993"/>
    </source>
</evidence>
<feature type="domain" description="EGF-like" evidence="16">
    <location>
        <begin position="937"/>
        <end position="978"/>
    </location>
</feature>
<feature type="signal peptide" evidence="15">
    <location>
        <begin position="1"/>
        <end position="22"/>
    </location>
</feature>
<keyword evidence="6" id="KW-0677">Repeat</keyword>
<keyword evidence="4 12" id="KW-0245">EGF-like domain</keyword>
<dbReference type="InterPro" id="IPR000152">
    <property type="entry name" value="EGF-type_Asp/Asn_hydroxyl_site"/>
</dbReference>
<dbReference type="PROSITE" id="PS50993">
    <property type="entry name" value="NIDOGEN_G2"/>
    <property type="match status" value="1"/>
</dbReference>
<feature type="domain" description="EGF-like" evidence="16">
    <location>
        <begin position="857"/>
        <end position="899"/>
    </location>
</feature>
<gene>
    <name evidence="19" type="primary">LOC108037715</name>
</gene>
<dbReference type="GO" id="GO:0017147">
    <property type="term" value="F:Wnt-protein binding"/>
    <property type="evidence" value="ECO:0007669"/>
    <property type="project" value="TreeGrafter"/>
</dbReference>
<evidence type="ECO:0000256" key="7">
    <source>
        <dbReference type="ARBA" id="ARBA00022837"/>
    </source>
</evidence>
<evidence type="ECO:0000256" key="13">
    <source>
        <dbReference type="PROSITE-ProRule" id="PRU00461"/>
    </source>
</evidence>
<keyword evidence="5 15" id="KW-0732">Signal</keyword>
<dbReference type="PROSITE" id="PS51120">
    <property type="entry name" value="LDLRB"/>
    <property type="match status" value="3"/>
</dbReference>
<dbReference type="Pfam" id="PF06119">
    <property type="entry name" value="NIDO"/>
    <property type="match status" value="1"/>
</dbReference>
<dbReference type="GeneID" id="108037715"/>
<sequence>MPSFGSKFLAFLLLSSVILVSGQFEHYLDSLRSSELYEFEEGSSGSIQYLAKGDSESAVLQLEQPIHFYGEQYEKLYINTNGILTFNLDFPDYLNQQFPLENPSIAAFYSNVDTSNSDDSTSISLFETKEQETLDKASKIVQYAFSSQHDFQASQVIVGTWRKVGYFDSKTDRLNTFQVALIADEQQTFVQLIYPEGGLNWLQGETAGSGLPDIRAQAGFEGADGRYYKLNGSGSANARFLSESTNLGVPGVWLFEVAPIEPELNVRTPDNDETRTESPALAQSCQAHAHQCHEQAECHDNAEGYCCVCQSGFFGNGKSCLANSKPIRVTGTLSGELNNHPVTEEGKLQSYVVTSEGRTYTTIHPLIPEQGAQLRLVLPLLTTVPWLFAKSVGGVANGYQLTGGVFTHISRLQFDSGESLHVNQTFEGLNPWDLLSVKIELYGEVPAVAAQAVLHLPEYVEEYTFERPGELKSVQVHKIEITGDQRVLELKVEQRILYRSCLRDDEPDPSATKVLQKISKVSLEYVDGDQALRIGALSKVGVTAESNACNDGSADCVDNSICVPYEDTYRCDCHHGYAAQLDERGAEVCLDIDECATGSHVCDENAICANTEGGFTCYCSEGFQGNGYRCLSNSTADNIEYLPTNQGQRGSNTDPNQSQDPYPQSEGDQNEDRAQEQERQQEQEREWERERERQREQEREREQASQSDTHPNPGEQVPQQPDECYRCSHYADCNNGRCTCHEGFDGDGYNCSALCGENEIWDNDHCEPLNDWHDVDPVCDALGDCRCPHGYDLTEDGLRCSYAQDFDQESISELIPCDVDEACHINASCIWNNEELKNSCNCKPGFRGDGFTCEPVGEDSCGNIPDLCDVNAACVYTEDLVKLVCQCREGYEGDGFRCQPAPHCRSAEHCGENAICEDGVCRCQVNFERDDSDRCVPAGRCGDDFCGSNAICKLDSAQSTQFCSCLEGYQGNPVQGCISKPLSCHVANNCGDHASCEPTEDPANYECQCLAGFKGDGHVCIEEQNCLNNPTLCDMNAQCRSTNAGLVCVCNQDFYGNGSICQERQRHESDFLIVSQGVGILRFSLNGRKVQIISMAQMAIGLDKDCVEGRVYWSDISSKKIVSAKYDGTDVRPFITTDIESPEGIAIDVISRRLYWADSGKDTIEVASLDDPTLRAVLINKQLVNPRGIAVDPYREKLYWSDWDRNSPKIEMSNLDGTGRELLLGQQAVNLPNSLVVLENSGEVCFADAGTKKVECVNPENRQVRTISNEPSYPFGIAYAQDKFYWTDWTTKKVESVDSLGTRQTALQPFFFGSHKMFAMTVVEQNCPQYQSPCQINNGGCTDSRLCLVNREAPSGKSCKCTSASTGCTVPAPYPNL</sequence>
<dbReference type="InterPro" id="IPR049883">
    <property type="entry name" value="NOTCH1_EGF-like"/>
</dbReference>
<evidence type="ECO:0000256" key="15">
    <source>
        <dbReference type="SAM" id="SignalP"/>
    </source>
</evidence>
<feature type="repeat" description="LDL-receptor class B" evidence="13">
    <location>
        <begin position="1109"/>
        <end position="1151"/>
    </location>
</feature>
<dbReference type="GO" id="GO:0005886">
    <property type="term" value="C:plasma membrane"/>
    <property type="evidence" value="ECO:0007669"/>
    <property type="project" value="TreeGrafter"/>
</dbReference>
<keyword evidence="3" id="KW-0272">Extracellular matrix</keyword>
<dbReference type="InterPro" id="IPR001881">
    <property type="entry name" value="EGF-like_Ca-bd_dom"/>
</dbReference>
<evidence type="ECO:0000313" key="19">
    <source>
        <dbReference type="RefSeq" id="XP_016969841.1"/>
    </source>
</evidence>
<protein>
    <submittedName>
        <fullName evidence="19">Nidogen-2</fullName>
    </submittedName>
</protein>
<dbReference type="InterPro" id="IPR006605">
    <property type="entry name" value="G2_nidogen/fibulin_G2F"/>
</dbReference>
<dbReference type="SMART" id="SM00539">
    <property type="entry name" value="NIDO"/>
    <property type="match status" value="1"/>
</dbReference>
<keyword evidence="10 12" id="KW-1015">Disulfide bond</keyword>
<dbReference type="SMART" id="SM00181">
    <property type="entry name" value="EGF"/>
    <property type="match status" value="10"/>
</dbReference>
<organism evidence="19">
    <name type="scientific">Drosophila rhopaloa</name>
    <name type="common">Fruit fly</name>
    <dbReference type="NCBI Taxonomy" id="1041015"/>
    <lineage>
        <taxon>Eukaryota</taxon>
        <taxon>Metazoa</taxon>
        <taxon>Ecdysozoa</taxon>
        <taxon>Arthropoda</taxon>
        <taxon>Hexapoda</taxon>
        <taxon>Insecta</taxon>
        <taxon>Pterygota</taxon>
        <taxon>Neoptera</taxon>
        <taxon>Endopterygota</taxon>
        <taxon>Diptera</taxon>
        <taxon>Brachycera</taxon>
        <taxon>Muscomorpha</taxon>
        <taxon>Ephydroidea</taxon>
        <taxon>Drosophilidae</taxon>
        <taxon>Drosophila</taxon>
        <taxon>Sophophora</taxon>
    </lineage>
</organism>
<feature type="repeat" description="LDL-receptor class B" evidence="13">
    <location>
        <begin position="1152"/>
        <end position="1195"/>
    </location>
</feature>
<evidence type="ECO:0000259" key="18">
    <source>
        <dbReference type="PROSITE" id="PS51220"/>
    </source>
</evidence>
<dbReference type="OrthoDB" id="6375837at2759"/>
<dbReference type="SUPFAM" id="SSF54511">
    <property type="entry name" value="GFP-like"/>
    <property type="match status" value="1"/>
</dbReference>
<keyword evidence="7" id="KW-0106">Calcium</keyword>
<dbReference type="PANTHER" id="PTHR46513:SF13">
    <property type="entry name" value="EGF-LIKE DOMAIN-CONTAINING PROTEIN"/>
    <property type="match status" value="1"/>
</dbReference>
<feature type="repeat" description="LDL-receptor class B" evidence="13">
    <location>
        <begin position="1196"/>
        <end position="1241"/>
    </location>
</feature>
<accession>A0A6P4E8U5</accession>
<comment type="subcellular location">
    <subcellularLocation>
        <location evidence="1">Secreted</location>
        <location evidence="1">Extracellular space</location>
        <location evidence="1">Extracellular matrix</location>
        <location evidence="1">Basement membrane</location>
    </subcellularLocation>
</comment>
<dbReference type="InterPro" id="IPR000033">
    <property type="entry name" value="LDLR_classB_rpt"/>
</dbReference>
<dbReference type="RefSeq" id="XP_016969841.1">
    <property type="nucleotide sequence ID" value="XM_017114352.1"/>
</dbReference>
<keyword evidence="2" id="KW-0964">Secreted</keyword>
<feature type="domain" description="EGF-like" evidence="16">
    <location>
        <begin position="591"/>
        <end position="631"/>
    </location>
</feature>
<keyword evidence="9" id="KW-0130">Cell adhesion</keyword>
<feature type="disulfide bond" evidence="12">
    <location>
        <begin position="868"/>
        <end position="885"/>
    </location>
</feature>
<dbReference type="InterPro" id="IPR009017">
    <property type="entry name" value="GFP"/>
</dbReference>
<evidence type="ECO:0000259" key="16">
    <source>
        <dbReference type="PROSITE" id="PS50026"/>
    </source>
</evidence>
<dbReference type="InterPro" id="IPR011042">
    <property type="entry name" value="6-blade_b-propeller_TolB-like"/>
</dbReference>
<dbReference type="Pfam" id="PF07645">
    <property type="entry name" value="EGF_CA"/>
    <property type="match status" value="1"/>
</dbReference>
<dbReference type="GO" id="GO:0060070">
    <property type="term" value="P:canonical Wnt signaling pathway"/>
    <property type="evidence" value="ECO:0007669"/>
    <property type="project" value="TreeGrafter"/>
</dbReference>
<keyword evidence="11" id="KW-0325">Glycoprotein</keyword>
<dbReference type="PROSITE" id="PS50026">
    <property type="entry name" value="EGF_3"/>
    <property type="match status" value="6"/>
</dbReference>
<proteinExistence type="predicted"/>
<dbReference type="FunFam" id="2.10.25.10:FF:000038">
    <property type="entry name" value="Fibrillin 2"/>
    <property type="match status" value="1"/>
</dbReference>
<feature type="chain" id="PRO_5027625805" evidence="15">
    <location>
        <begin position="23"/>
        <end position="1377"/>
    </location>
</feature>
<feature type="compositionally biased region" description="Basic and acidic residues" evidence="14">
    <location>
        <begin position="670"/>
        <end position="703"/>
    </location>
</feature>
<dbReference type="CDD" id="cd00255">
    <property type="entry name" value="nidG2"/>
    <property type="match status" value="1"/>
</dbReference>
<dbReference type="InterPro" id="IPR050778">
    <property type="entry name" value="Cueball_EGF_LRP_Nidogen"/>
</dbReference>
<dbReference type="SMART" id="SM00179">
    <property type="entry name" value="EGF_CA"/>
    <property type="match status" value="4"/>
</dbReference>
<dbReference type="InterPro" id="IPR024731">
    <property type="entry name" value="NELL2-like_EGF"/>
</dbReference>
<evidence type="ECO:0000256" key="1">
    <source>
        <dbReference type="ARBA" id="ARBA00004302"/>
    </source>
</evidence>
<feature type="domain" description="EGF-like" evidence="16">
    <location>
        <begin position="980"/>
        <end position="1021"/>
    </location>
</feature>
<evidence type="ECO:0000256" key="9">
    <source>
        <dbReference type="ARBA" id="ARBA00022889"/>
    </source>
</evidence>
<evidence type="ECO:0000256" key="10">
    <source>
        <dbReference type="ARBA" id="ARBA00023157"/>
    </source>
</evidence>
<feature type="region of interest" description="Disordered" evidence="14">
    <location>
        <begin position="641"/>
        <end position="721"/>
    </location>
</feature>
<feature type="domain" description="Nidogen G2 beta-barrel" evidence="17">
    <location>
        <begin position="325"/>
        <end position="550"/>
    </location>
</feature>
<dbReference type="Gene3D" id="2.10.25.10">
    <property type="entry name" value="Laminin"/>
    <property type="match status" value="6"/>
</dbReference>
<dbReference type="InterPro" id="IPR018097">
    <property type="entry name" value="EGF_Ca-bd_CS"/>
</dbReference>
<dbReference type="GO" id="GO:0042813">
    <property type="term" value="F:Wnt receptor activity"/>
    <property type="evidence" value="ECO:0007669"/>
    <property type="project" value="TreeGrafter"/>
</dbReference>
<dbReference type="Pfam" id="PF07474">
    <property type="entry name" value="G2F"/>
    <property type="match status" value="1"/>
</dbReference>
<dbReference type="SMART" id="SM00682">
    <property type="entry name" value="G2F"/>
    <property type="match status" value="1"/>
</dbReference>
<dbReference type="RefSeq" id="XP_016969841.2">
    <property type="nucleotide sequence ID" value="XM_017114352.2"/>
</dbReference>
<dbReference type="Pfam" id="PF12947">
    <property type="entry name" value="EGF_3"/>
    <property type="match status" value="3"/>
</dbReference>
<keyword evidence="8" id="KW-0084">Basement membrane</keyword>
<feature type="compositionally biased region" description="Polar residues" evidence="14">
    <location>
        <begin position="641"/>
        <end position="662"/>
    </location>
</feature>
<dbReference type="InterPro" id="IPR000742">
    <property type="entry name" value="EGF"/>
</dbReference>
<dbReference type="PROSITE" id="PS01187">
    <property type="entry name" value="EGF_CA"/>
    <property type="match status" value="1"/>
</dbReference>
<dbReference type="GO" id="GO:0005509">
    <property type="term" value="F:calcium ion binding"/>
    <property type="evidence" value="ECO:0007669"/>
    <property type="project" value="InterPro"/>
</dbReference>
<dbReference type="Gene3D" id="2.120.10.30">
    <property type="entry name" value="TolB, C-terminal domain"/>
    <property type="match status" value="1"/>
</dbReference>
<evidence type="ECO:0000256" key="4">
    <source>
        <dbReference type="ARBA" id="ARBA00022536"/>
    </source>
</evidence>
<dbReference type="PROSITE" id="PS00010">
    <property type="entry name" value="ASX_HYDROXYL"/>
    <property type="match status" value="2"/>
</dbReference>
<feature type="domain" description="EGF-like" evidence="16">
    <location>
        <begin position="813"/>
        <end position="854"/>
    </location>
</feature>
<evidence type="ECO:0000256" key="14">
    <source>
        <dbReference type="SAM" id="MobiDB-lite"/>
    </source>
</evidence>
<dbReference type="SMART" id="SM00135">
    <property type="entry name" value="LY"/>
    <property type="match status" value="5"/>
</dbReference>
<dbReference type="OMA" id="DECQRGD"/>
<evidence type="ECO:0000256" key="3">
    <source>
        <dbReference type="ARBA" id="ARBA00022530"/>
    </source>
</evidence>
<evidence type="ECO:0000256" key="11">
    <source>
        <dbReference type="ARBA" id="ARBA00023180"/>
    </source>
</evidence>
<evidence type="ECO:0000256" key="8">
    <source>
        <dbReference type="ARBA" id="ARBA00022869"/>
    </source>
</evidence>
<evidence type="ECO:0000256" key="2">
    <source>
        <dbReference type="ARBA" id="ARBA00022525"/>
    </source>
</evidence>
<dbReference type="InterPro" id="IPR003886">
    <property type="entry name" value="NIDO_dom"/>
</dbReference>
<feature type="disulfide bond" evidence="12">
    <location>
        <begin position="823"/>
        <end position="840"/>
    </location>
</feature>
<dbReference type="GO" id="GO:0007160">
    <property type="term" value="P:cell-matrix adhesion"/>
    <property type="evidence" value="ECO:0007669"/>
    <property type="project" value="InterPro"/>
</dbReference>
<evidence type="ECO:0000256" key="5">
    <source>
        <dbReference type="ARBA" id="ARBA00022729"/>
    </source>
</evidence>
<dbReference type="PROSITE" id="PS01186">
    <property type="entry name" value="EGF_2"/>
    <property type="match status" value="6"/>
</dbReference>
<dbReference type="InterPro" id="IPR009030">
    <property type="entry name" value="Growth_fac_rcpt_cys_sf"/>
</dbReference>
<name>A0A6P4E8U5_DRORH</name>
<dbReference type="SUPFAM" id="SSF63825">
    <property type="entry name" value="YWTD domain"/>
    <property type="match status" value="1"/>
</dbReference>
<reference evidence="19" key="1">
    <citation type="submission" date="2025-08" db="UniProtKB">
        <authorList>
            <consortium name="RefSeq"/>
        </authorList>
    </citation>
    <scope>IDENTIFICATION</scope>
</reference>
<dbReference type="Pfam" id="PF00058">
    <property type="entry name" value="Ldl_recept_b"/>
    <property type="match status" value="2"/>
</dbReference>
<feature type="domain" description="NIDO" evidence="18">
    <location>
        <begin position="107"/>
        <end position="260"/>
    </location>
</feature>
<feature type="disulfide bond" evidence="12">
    <location>
        <begin position="946"/>
        <end position="963"/>
    </location>
</feature>
<dbReference type="CDD" id="cd00054">
    <property type="entry name" value="EGF_CA"/>
    <property type="match status" value="1"/>
</dbReference>
<dbReference type="GO" id="GO:0005604">
    <property type="term" value="C:basement membrane"/>
    <property type="evidence" value="ECO:0007669"/>
    <property type="project" value="UniProtKB-SubCell"/>
</dbReference>
<feature type="disulfide bond" evidence="12">
    <location>
        <begin position="990"/>
        <end position="1007"/>
    </location>
</feature>
<evidence type="ECO:0000256" key="12">
    <source>
        <dbReference type="PROSITE-ProRule" id="PRU00076"/>
    </source>
</evidence>
<dbReference type="FunFam" id="2.10.25.10:FF:000526">
    <property type="entry name" value="Dumpy, isoform J"/>
    <property type="match status" value="1"/>
</dbReference>
<dbReference type="Gene3D" id="2.40.155.10">
    <property type="entry name" value="Green fluorescent protein"/>
    <property type="match status" value="1"/>
</dbReference>
<dbReference type="PANTHER" id="PTHR46513">
    <property type="entry name" value="VITELLOGENIN RECEPTOR-LIKE PROTEIN-RELATED-RELATED"/>
    <property type="match status" value="1"/>
</dbReference>
<comment type="caution">
    <text evidence="12">Lacks conserved residue(s) required for the propagation of feature annotation.</text>
</comment>